<protein>
    <submittedName>
        <fullName evidence="3">Uncharacterized protein</fullName>
    </submittedName>
</protein>
<accession>A0A848HBH6</accession>
<dbReference type="AlphaFoldDB" id="A0A848HBH6"/>
<evidence type="ECO:0000313" key="4">
    <source>
        <dbReference type="Proteomes" id="UP000541185"/>
    </source>
</evidence>
<keyword evidence="4" id="KW-1185">Reference proteome</keyword>
<name>A0A848HBH6_9BURK</name>
<feature type="transmembrane region" description="Helical" evidence="2">
    <location>
        <begin position="37"/>
        <end position="54"/>
    </location>
</feature>
<dbReference type="Proteomes" id="UP000541185">
    <property type="component" value="Unassembled WGS sequence"/>
</dbReference>
<keyword evidence="2" id="KW-0472">Membrane</keyword>
<organism evidence="3 4">
    <name type="scientific">Ramlibacter agri</name>
    <dbReference type="NCBI Taxonomy" id="2728837"/>
    <lineage>
        <taxon>Bacteria</taxon>
        <taxon>Pseudomonadati</taxon>
        <taxon>Pseudomonadota</taxon>
        <taxon>Betaproteobacteria</taxon>
        <taxon>Burkholderiales</taxon>
        <taxon>Comamonadaceae</taxon>
        <taxon>Ramlibacter</taxon>
    </lineage>
</organism>
<sequence>MDFLSTLHTDVKLLLVGGALALLAGLFSGTKKNEHRYMAVFVALMVIAGVRFHQHSAQDDADRSASTDAAVNQMKSGGLRSARR</sequence>
<dbReference type="RefSeq" id="WP_169422092.1">
    <property type="nucleotide sequence ID" value="NZ_JABBFX010000003.1"/>
</dbReference>
<evidence type="ECO:0000256" key="1">
    <source>
        <dbReference type="SAM" id="MobiDB-lite"/>
    </source>
</evidence>
<keyword evidence="2" id="KW-1133">Transmembrane helix</keyword>
<gene>
    <name evidence="3" type="ORF">HHL11_29060</name>
</gene>
<evidence type="ECO:0000256" key="2">
    <source>
        <dbReference type="SAM" id="Phobius"/>
    </source>
</evidence>
<dbReference type="EMBL" id="JABBFX010000003">
    <property type="protein sequence ID" value="NML47834.1"/>
    <property type="molecule type" value="Genomic_DNA"/>
</dbReference>
<evidence type="ECO:0000313" key="3">
    <source>
        <dbReference type="EMBL" id="NML47834.1"/>
    </source>
</evidence>
<reference evidence="3 4" key="1">
    <citation type="submission" date="2020-04" db="EMBL/GenBank/DDBJ databases">
        <title>Ramlibacter sp. G-1-2-2 isolated from soil.</title>
        <authorList>
            <person name="Dahal R.H."/>
        </authorList>
    </citation>
    <scope>NUCLEOTIDE SEQUENCE [LARGE SCALE GENOMIC DNA]</scope>
    <source>
        <strain evidence="3 4">G-1-2-2</strain>
    </source>
</reference>
<feature type="region of interest" description="Disordered" evidence="1">
    <location>
        <begin position="59"/>
        <end position="84"/>
    </location>
</feature>
<keyword evidence="2" id="KW-0812">Transmembrane</keyword>
<feature type="transmembrane region" description="Helical" evidence="2">
    <location>
        <begin position="12"/>
        <end position="30"/>
    </location>
</feature>
<proteinExistence type="predicted"/>
<comment type="caution">
    <text evidence="3">The sequence shown here is derived from an EMBL/GenBank/DDBJ whole genome shotgun (WGS) entry which is preliminary data.</text>
</comment>